<dbReference type="EMBL" id="ASPP01004296">
    <property type="protein sequence ID" value="ETO32317.1"/>
    <property type="molecule type" value="Genomic_DNA"/>
</dbReference>
<protein>
    <submittedName>
        <fullName evidence="1">Uncharacterized protein</fullName>
    </submittedName>
</protein>
<dbReference type="AlphaFoldDB" id="X6P408"/>
<name>X6P408_RETFI</name>
<proteinExistence type="predicted"/>
<dbReference type="Proteomes" id="UP000023152">
    <property type="component" value="Unassembled WGS sequence"/>
</dbReference>
<organism evidence="1 2">
    <name type="scientific">Reticulomyxa filosa</name>
    <dbReference type="NCBI Taxonomy" id="46433"/>
    <lineage>
        <taxon>Eukaryota</taxon>
        <taxon>Sar</taxon>
        <taxon>Rhizaria</taxon>
        <taxon>Retaria</taxon>
        <taxon>Foraminifera</taxon>
        <taxon>Monothalamids</taxon>
        <taxon>Reticulomyxidae</taxon>
        <taxon>Reticulomyxa</taxon>
    </lineage>
</organism>
<accession>X6P408</accession>
<reference evidence="1 2" key="1">
    <citation type="journal article" date="2013" name="Curr. Biol.">
        <title>The Genome of the Foraminiferan Reticulomyxa filosa.</title>
        <authorList>
            <person name="Glockner G."/>
            <person name="Hulsmann N."/>
            <person name="Schleicher M."/>
            <person name="Noegel A.A."/>
            <person name="Eichinger L."/>
            <person name="Gallinger C."/>
            <person name="Pawlowski J."/>
            <person name="Sierra R."/>
            <person name="Euteneuer U."/>
            <person name="Pillet L."/>
            <person name="Moustafa A."/>
            <person name="Platzer M."/>
            <person name="Groth M."/>
            <person name="Szafranski K."/>
            <person name="Schliwa M."/>
        </authorList>
    </citation>
    <scope>NUCLEOTIDE SEQUENCE [LARGE SCALE GENOMIC DNA]</scope>
</reference>
<gene>
    <name evidence="1" type="ORF">RFI_04800</name>
</gene>
<evidence type="ECO:0000313" key="1">
    <source>
        <dbReference type="EMBL" id="ETO32317.1"/>
    </source>
</evidence>
<keyword evidence="2" id="KW-1185">Reference proteome</keyword>
<evidence type="ECO:0000313" key="2">
    <source>
        <dbReference type="Proteomes" id="UP000023152"/>
    </source>
</evidence>
<comment type="caution">
    <text evidence="1">The sequence shown here is derived from an EMBL/GenBank/DDBJ whole genome shotgun (WGS) entry which is preliminary data.</text>
</comment>
<sequence>METEDVRLRKKRIVRGKRCLHQPPENMEDRNRIRLSMDCEEMKNKNMSLKEIKKNDESIIRKRKFDERSIDSLKMAKMLRECPVLRIPNHSLFYVRVNPPNGSKTLNQIKMQPIFFIPSKEQCTKQRKYNENENPNANDHTINCTITKDNTDKQLWTKLDFQDVLDTWVRVFPTVKAAVNDNGRDWTKVNPFGKLHEYELQCREGIVVINLNEKFGVSSECLGKDFEMCVQNYVSDHGYCGYVFHHHMMLYQPVDTGVYSMMKNKDTRNFLSLIYFEFNQFNKIIFKNSLFVFFATCILQYEMMKIVCFFSFLSLINCFSYLLQFYFYLYFFIFLCFL</sequence>